<proteinExistence type="predicted"/>
<dbReference type="EMBL" id="CP042188">
    <property type="protein sequence ID" value="QDS70030.1"/>
    <property type="molecule type" value="Genomic_DNA"/>
</dbReference>
<dbReference type="Proteomes" id="UP000316270">
    <property type="component" value="Chromosome 4"/>
</dbReference>
<gene>
    <name evidence="1" type="ORF">FKW77_003813</name>
</gene>
<keyword evidence="2" id="KW-1185">Reference proteome</keyword>
<sequence>MSYATHAMAAPQVELDGHHHSCNFCIDKDLIHGDDAYSIRQWFQASDRARISIPVIVAPTERNIGEYPRISDLSFWVKKAMATFRPNSELLDRVKPFSQELHNTMGAERKISTGLHDLDLIELAYSMSSRLTVAVTAMPTTQLTGGFCGITLEVAVAVILAADATDRPIEVEHSLHSSRVGGYEAFEPWDKLLTGLKCDPPILAQFPFFLMVAQAFTLKANPGQEHYVYTTLMGLDGAKANSKSSDKFASFVEHARATVPKLNDKISGHDFGRNIQETKIKMAKDQITEAGVEEPLVCALKRAGSMTSLPTSPVTKFYDSYYELTEHISDDSSLGVSNNISHLIRDLHRLWNIELRDPNKEAGWGGRFDALSDTIFRDIDKSLSEQDNPDNMYKSAIAFSRPNMTMPYITYHTARSEKPIPSREHALFPIKIYPAN</sequence>
<accession>A0A517L320</accession>
<evidence type="ECO:0000313" key="2">
    <source>
        <dbReference type="Proteomes" id="UP000316270"/>
    </source>
</evidence>
<dbReference type="OrthoDB" id="4216719at2759"/>
<organism evidence="1 2">
    <name type="scientific">Venturia effusa</name>
    <dbReference type="NCBI Taxonomy" id="50376"/>
    <lineage>
        <taxon>Eukaryota</taxon>
        <taxon>Fungi</taxon>
        <taxon>Dikarya</taxon>
        <taxon>Ascomycota</taxon>
        <taxon>Pezizomycotina</taxon>
        <taxon>Dothideomycetes</taxon>
        <taxon>Pleosporomycetidae</taxon>
        <taxon>Venturiales</taxon>
        <taxon>Venturiaceae</taxon>
        <taxon>Venturia</taxon>
    </lineage>
</organism>
<evidence type="ECO:0000313" key="1">
    <source>
        <dbReference type="EMBL" id="QDS70030.1"/>
    </source>
</evidence>
<dbReference type="AlphaFoldDB" id="A0A517L320"/>
<protein>
    <submittedName>
        <fullName evidence="1">Uncharacterized protein</fullName>
    </submittedName>
</protein>
<name>A0A517L320_9PEZI</name>
<reference evidence="1 2" key="1">
    <citation type="submission" date="2019-07" db="EMBL/GenBank/DDBJ databases">
        <title>Finished genome of Venturia effusa.</title>
        <authorList>
            <person name="Young C.A."/>
            <person name="Cox M.P."/>
            <person name="Ganley A.R.D."/>
            <person name="David W.J."/>
        </authorList>
    </citation>
    <scope>NUCLEOTIDE SEQUENCE [LARGE SCALE GENOMIC DNA]</scope>
    <source>
        <strain evidence="2">albino</strain>
    </source>
</reference>